<accession>E6YBX7</accession>
<protein>
    <submittedName>
        <fullName evidence="2">Putative acetyltransferase</fullName>
    </submittedName>
</protein>
<dbReference type="SUPFAM" id="SSF55729">
    <property type="entry name" value="Acyl-CoA N-acyltransferases (Nat)"/>
    <property type="match status" value="1"/>
</dbReference>
<proteinExistence type="predicted"/>
<sequence>MTFELSDKADELEQIVELQRVNRLDVVAADLRDTEGFVTMEYTVPELQLMRGRYRHAVAKADDAVAGYALVMLKECRGVFPFLEDMFRAAEATLSKGRPLRANSYFFMGQICVGQAFRGLGVFRKLYETLRSQMRADFDFVVTEVSVHNVRSMRAHLRVGFRDITDAGADASEWRVLAWDWS</sequence>
<name>E6YBX7_9BURK</name>
<evidence type="ECO:0000313" key="2">
    <source>
        <dbReference type="EMBL" id="ADU90704.1"/>
    </source>
</evidence>
<evidence type="ECO:0000259" key="1">
    <source>
        <dbReference type="PROSITE" id="PS51186"/>
    </source>
</evidence>
<gene>
    <name evidence="2" type="ORF">CCT_ORF05313</name>
</gene>
<dbReference type="InterPro" id="IPR016181">
    <property type="entry name" value="Acyl_CoA_acyltransferase"/>
</dbReference>
<dbReference type="PROSITE" id="PS51186">
    <property type="entry name" value="GNAT"/>
    <property type="match status" value="1"/>
</dbReference>
<reference evidence="2" key="1">
    <citation type="submission" date="2009-04" db="EMBL/GenBank/DDBJ databases">
        <title>Violacein-producing Collimonas sp. from the sea surface microlayer of costal waters in Trondelag, Norway: assessment of potential for biosynthesis of secondary metabolites through genome mining.</title>
        <authorList>
            <person name="Hakvaag S."/>
            <person name="Fjaervik E."/>
            <person name="Klinkenberg G."/>
            <person name="Borgos S.E.F."/>
            <person name="Josefsen K.D."/>
            <person name="Ellingsen T.E."/>
            <person name="Zotchev S.B."/>
        </authorList>
    </citation>
    <scope>NUCLEOTIDE SEQUENCE</scope>
    <source>
        <strain evidence="2">MPS11E8</strain>
    </source>
</reference>
<dbReference type="GO" id="GO:0016747">
    <property type="term" value="F:acyltransferase activity, transferring groups other than amino-acyl groups"/>
    <property type="evidence" value="ECO:0007669"/>
    <property type="project" value="InterPro"/>
</dbReference>
<dbReference type="Pfam" id="PF00583">
    <property type="entry name" value="Acetyltransf_1"/>
    <property type="match status" value="1"/>
</dbReference>
<feature type="domain" description="N-acetyltransferase" evidence="1">
    <location>
        <begin position="13"/>
        <end position="182"/>
    </location>
</feature>
<dbReference type="EMBL" id="FJ965838">
    <property type="protein sequence ID" value="ADU90704.1"/>
    <property type="molecule type" value="Genomic_DNA"/>
</dbReference>
<dbReference type="AlphaFoldDB" id="E6YBX7"/>
<dbReference type="Gene3D" id="3.40.630.30">
    <property type="match status" value="1"/>
</dbReference>
<dbReference type="InterPro" id="IPR000182">
    <property type="entry name" value="GNAT_dom"/>
</dbReference>
<organism evidence="2">
    <name type="scientific">Collimonas sp. MPS11E8</name>
    <dbReference type="NCBI Taxonomy" id="716659"/>
    <lineage>
        <taxon>Bacteria</taxon>
        <taxon>Pseudomonadati</taxon>
        <taxon>Pseudomonadota</taxon>
        <taxon>Betaproteobacteria</taxon>
        <taxon>Burkholderiales</taxon>
        <taxon>Oxalobacteraceae</taxon>
        <taxon>Collimonas</taxon>
    </lineage>
</organism>
<keyword evidence="2" id="KW-0808">Transferase</keyword>